<gene>
    <name evidence="1" type="ORF">TRITD_2Bv1G255710</name>
</gene>
<dbReference type="Proteomes" id="UP000324705">
    <property type="component" value="Chromosome 2B"/>
</dbReference>
<evidence type="ECO:0000313" key="1">
    <source>
        <dbReference type="EMBL" id="VAH54315.1"/>
    </source>
</evidence>
<proteinExistence type="predicted"/>
<dbReference type="Gramene" id="TRITD2Bv1G255710.1">
    <property type="protein sequence ID" value="TRITD2Bv1G255710.1"/>
    <property type="gene ID" value="TRITD2Bv1G255710"/>
</dbReference>
<reference evidence="1 2" key="1">
    <citation type="submission" date="2017-09" db="EMBL/GenBank/DDBJ databases">
        <authorList>
            <consortium name="International Durum Wheat Genome Sequencing Consortium (IDWGSC)"/>
            <person name="Milanesi L."/>
        </authorList>
    </citation>
    <scope>NUCLEOTIDE SEQUENCE [LARGE SCALE GENOMIC DNA]</scope>
    <source>
        <strain evidence="2">cv. Svevo</strain>
    </source>
</reference>
<evidence type="ECO:0000313" key="2">
    <source>
        <dbReference type="Proteomes" id="UP000324705"/>
    </source>
</evidence>
<name>A0A9R1Q3X8_TRITD</name>
<dbReference type="AlphaFoldDB" id="A0A9R1Q3X8"/>
<organism evidence="1 2">
    <name type="scientific">Triticum turgidum subsp. durum</name>
    <name type="common">Durum wheat</name>
    <name type="synonym">Triticum durum</name>
    <dbReference type="NCBI Taxonomy" id="4567"/>
    <lineage>
        <taxon>Eukaryota</taxon>
        <taxon>Viridiplantae</taxon>
        <taxon>Streptophyta</taxon>
        <taxon>Embryophyta</taxon>
        <taxon>Tracheophyta</taxon>
        <taxon>Spermatophyta</taxon>
        <taxon>Magnoliopsida</taxon>
        <taxon>Liliopsida</taxon>
        <taxon>Poales</taxon>
        <taxon>Poaceae</taxon>
        <taxon>BOP clade</taxon>
        <taxon>Pooideae</taxon>
        <taxon>Triticodae</taxon>
        <taxon>Triticeae</taxon>
        <taxon>Triticinae</taxon>
        <taxon>Triticum</taxon>
    </lineage>
</organism>
<keyword evidence="2" id="KW-1185">Reference proteome</keyword>
<dbReference type="EMBL" id="LT934114">
    <property type="protein sequence ID" value="VAH54315.1"/>
    <property type="molecule type" value="Genomic_DNA"/>
</dbReference>
<protein>
    <submittedName>
        <fullName evidence="1">Uncharacterized protein</fullName>
    </submittedName>
</protein>
<sequence length="171" mass="19247">MMTGFKEVAASHHHHETNGKTLLQWFTLVHGCSYITEFLSLTGVHDWINLNEASPSRSMYRILRQARPTNSIRLNQSNPCRQPTVCSRLCAVWQELGLELHQSPRLGRPLMPCSCSVPTVSIQRRRVQLSPAAVRGACSWSARISAGGRLRGTAHARGCLHDRGRHFFCFN</sequence>
<accession>A0A9R1Q3X8</accession>